<evidence type="ECO:0000256" key="1">
    <source>
        <dbReference type="SAM" id="MobiDB-lite"/>
    </source>
</evidence>
<proteinExistence type="predicted"/>
<dbReference type="PANTHER" id="PTHR14731:SF0">
    <property type="entry name" value="BRAIN AND ACUTE LEUKEMIA CYTOPLASMIC PROTEIN"/>
    <property type="match status" value="1"/>
</dbReference>
<reference evidence="2" key="2">
    <citation type="submission" date="2025-08" db="UniProtKB">
        <authorList>
            <consortium name="Ensembl"/>
        </authorList>
    </citation>
    <scope>IDENTIFICATION</scope>
</reference>
<name>A0A4W2CS11_BOBOX</name>
<feature type="compositionally biased region" description="Polar residues" evidence="1">
    <location>
        <begin position="76"/>
        <end position="88"/>
    </location>
</feature>
<dbReference type="Proteomes" id="UP000314981">
    <property type="component" value="Chromosome 14"/>
</dbReference>
<organism evidence="2 3">
    <name type="scientific">Bos indicus x Bos taurus</name>
    <name type="common">Hybrid cattle</name>
    <dbReference type="NCBI Taxonomy" id="30522"/>
    <lineage>
        <taxon>Eukaryota</taxon>
        <taxon>Metazoa</taxon>
        <taxon>Chordata</taxon>
        <taxon>Craniata</taxon>
        <taxon>Vertebrata</taxon>
        <taxon>Euteleostomi</taxon>
        <taxon>Mammalia</taxon>
        <taxon>Eutheria</taxon>
        <taxon>Laurasiatheria</taxon>
        <taxon>Artiodactyla</taxon>
        <taxon>Ruminantia</taxon>
        <taxon>Pecora</taxon>
        <taxon>Bovidae</taxon>
        <taxon>Bovinae</taxon>
        <taxon>Bos</taxon>
    </lineage>
</organism>
<reference evidence="2" key="3">
    <citation type="submission" date="2025-09" db="UniProtKB">
        <authorList>
            <consortium name="Ensembl"/>
        </authorList>
    </citation>
    <scope>IDENTIFICATION</scope>
</reference>
<dbReference type="GO" id="GO:0005737">
    <property type="term" value="C:cytoplasm"/>
    <property type="evidence" value="ECO:0007669"/>
    <property type="project" value="InterPro"/>
</dbReference>
<sequence length="158" mass="17306">MWISSSPPVSFTEEFFSLIRHTILVYARASAPSWPALLPHTWSGKTDCLPSRARCAFFPGWDSVLEGVLEDGVTSNGVPRSTAPSGISNPEKKMSCGTQCPNPQSLSSGPLTQKQNGLRTAEAKRETKRMTAKEVTINVADSIRQVDRSRRIAKNCIN</sequence>
<feature type="compositionally biased region" description="Polar residues" evidence="1">
    <location>
        <begin position="96"/>
        <end position="118"/>
    </location>
</feature>
<dbReference type="Ensembl" id="ENSBIXT00000025817.1">
    <property type="protein sequence ID" value="ENSBIXP00000014758.1"/>
    <property type="gene ID" value="ENSBIXG00000019389.1"/>
</dbReference>
<reference evidence="2 3" key="1">
    <citation type="submission" date="2018-11" db="EMBL/GenBank/DDBJ databases">
        <title>Haplotype-resolved cattle genomes.</title>
        <authorList>
            <person name="Low W.Y."/>
            <person name="Tearle R."/>
            <person name="Bickhart D.M."/>
            <person name="Rosen B.D."/>
            <person name="Koren S."/>
            <person name="Rhie A."/>
            <person name="Hiendleder S."/>
            <person name="Phillippy A.M."/>
            <person name="Smith T.P.L."/>
            <person name="Williams J.L."/>
        </authorList>
    </citation>
    <scope>NUCLEOTIDE SEQUENCE [LARGE SCALE GENOMIC DNA]</scope>
</reference>
<protein>
    <submittedName>
        <fullName evidence="2">BAALC binder of MAP3K1 and KLF4</fullName>
    </submittedName>
</protein>
<dbReference type="STRING" id="30522.A0A4W2CS11"/>
<dbReference type="PANTHER" id="PTHR14731">
    <property type="entry name" value="BRAIN AND ACUTE LEUKEMIA CYTOPLASMIC PROTEIN"/>
    <property type="match status" value="1"/>
</dbReference>
<dbReference type="InterPro" id="IPR009728">
    <property type="entry name" value="BAALC"/>
</dbReference>
<gene>
    <name evidence="2" type="primary">BAALC</name>
</gene>
<accession>A0A4W2CS11</accession>
<dbReference type="AlphaFoldDB" id="A0A4W2CS11"/>
<keyword evidence="3" id="KW-1185">Reference proteome</keyword>
<evidence type="ECO:0000313" key="3">
    <source>
        <dbReference type="Proteomes" id="UP000314981"/>
    </source>
</evidence>
<feature type="region of interest" description="Disordered" evidence="1">
    <location>
        <begin position="76"/>
        <end position="129"/>
    </location>
</feature>
<evidence type="ECO:0000313" key="2">
    <source>
        <dbReference type="Ensembl" id="ENSBIXP00000014758.1"/>
    </source>
</evidence>